<gene>
    <name evidence="1" type="ORF">TSPGSL018_28737</name>
</gene>
<proteinExistence type="predicted"/>
<protein>
    <submittedName>
        <fullName evidence="1">Uncharacterized protein</fullName>
    </submittedName>
</protein>
<feature type="non-terminal residue" evidence="1">
    <location>
        <position position="1"/>
    </location>
</feature>
<dbReference type="AlphaFoldDB" id="A0A061RSH4"/>
<dbReference type="EMBL" id="GBEZ01012375">
    <property type="protein sequence ID" value="JAC73506.1"/>
    <property type="molecule type" value="Transcribed_RNA"/>
</dbReference>
<name>A0A061RSH4_9CHLO</name>
<accession>A0A061RSH4</accession>
<sequence length="88" mass="9937">LYSPLDCVSQKRETQELSAVPTPKAAVPVEHLYQTLFSNFCLKSNASHLHMARENNFSISHCVELAYLNPLPSLSSHSLYPFLRESEC</sequence>
<evidence type="ECO:0000313" key="1">
    <source>
        <dbReference type="EMBL" id="JAC73506.1"/>
    </source>
</evidence>
<reference evidence="1" key="1">
    <citation type="submission" date="2014-05" db="EMBL/GenBank/DDBJ databases">
        <title>The transcriptome of the halophilic microalga Tetraselmis sp. GSL018 isolated from the Great Salt Lake, Utah.</title>
        <authorList>
            <person name="Jinkerson R.E."/>
            <person name="D'Adamo S."/>
            <person name="Posewitz M.C."/>
        </authorList>
    </citation>
    <scope>NUCLEOTIDE SEQUENCE</scope>
    <source>
        <strain evidence="1">GSL018</strain>
    </source>
</reference>
<organism evidence="1">
    <name type="scientific">Tetraselmis sp. GSL018</name>
    <dbReference type="NCBI Taxonomy" id="582737"/>
    <lineage>
        <taxon>Eukaryota</taxon>
        <taxon>Viridiplantae</taxon>
        <taxon>Chlorophyta</taxon>
        <taxon>core chlorophytes</taxon>
        <taxon>Chlorodendrophyceae</taxon>
        <taxon>Chlorodendrales</taxon>
        <taxon>Chlorodendraceae</taxon>
        <taxon>Tetraselmis</taxon>
    </lineage>
</organism>